<evidence type="ECO:0000313" key="3">
    <source>
        <dbReference type="Proteomes" id="UP001209540"/>
    </source>
</evidence>
<accession>A0AAD5JMH3</accession>
<sequence>MVSNDDDSSSSTDNGTSYPYLIPLLIGMGMGFFVLFWIGAVCQCYGAKNNTDKRLWVSCCYASTSLCWFPPLMLYRIFCTRNSFWGIFFECPTWYCDISYFLYNYWQPFTYGLATYYTHCCSFISQYNYSSSFFYNNNESGDATREGLLTRWNNGSCSSDDEDEGSGNSLDRRNNICRHNYQNNTTLNDTTMINSNNHDTGDFIPLEMISHSAASGSAKSPSSITPTVDSDEDNSLYYPSVGLMDSSRSVTITIREQTKYL</sequence>
<keyword evidence="1" id="KW-1133">Transmembrane helix</keyword>
<reference evidence="2" key="2">
    <citation type="submission" date="2023-02" db="EMBL/GenBank/DDBJ databases">
        <authorList>
            <consortium name="DOE Joint Genome Institute"/>
            <person name="Mondo S.J."/>
            <person name="Chang Y."/>
            <person name="Wang Y."/>
            <person name="Ahrendt S."/>
            <person name="Andreopoulos W."/>
            <person name="Barry K."/>
            <person name="Beard J."/>
            <person name="Benny G.L."/>
            <person name="Blankenship S."/>
            <person name="Bonito G."/>
            <person name="Cuomo C."/>
            <person name="Desiro A."/>
            <person name="Gervers K.A."/>
            <person name="Hundley H."/>
            <person name="Kuo A."/>
            <person name="LaButti K."/>
            <person name="Lang B.F."/>
            <person name="Lipzen A."/>
            <person name="O'Donnell K."/>
            <person name="Pangilinan J."/>
            <person name="Reynolds N."/>
            <person name="Sandor L."/>
            <person name="Smith M.W."/>
            <person name="Tsang A."/>
            <person name="Grigoriev I.V."/>
            <person name="Stajich J.E."/>
            <person name="Spatafora J.W."/>
        </authorList>
    </citation>
    <scope>NUCLEOTIDE SEQUENCE</scope>
    <source>
        <strain evidence="2">RSA 2281</strain>
    </source>
</reference>
<dbReference type="EMBL" id="JAIXMP010000048">
    <property type="protein sequence ID" value="KAI9246106.1"/>
    <property type="molecule type" value="Genomic_DNA"/>
</dbReference>
<proteinExistence type="predicted"/>
<feature type="transmembrane region" description="Helical" evidence="1">
    <location>
        <begin position="55"/>
        <end position="78"/>
    </location>
</feature>
<keyword evidence="3" id="KW-1185">Reference proteome</keyword>
<name>A0AAD5JMH3_9FUNG</name>
<evidence type="ECO:0000256" key="1">
    <source>
        <dbReference type="SAM" id="Phobius"/>
    </source>
</evidence>
<gene>
    <name evidence="2" type="ORF">BDA99DRAFT_269523</name>
</gene>
<dbReference type="AlphaFoldDB" id="A0AAD5JMH3"/>
<dbReference type="Proteomes" id="UP001209540">
    <property type="component" value="Unassembled WGS sequence"/>
</dbReference>
<feature type="transmembrane region" description="Helical" evidence="1">
    <location>
        <begin position="20"/>
        <end position="43"/>
    </location>
</feature>
<keyword evidence="1" id="KW-0812">Transmembrane</keyword>
<protein>
    <submittedName>
        <fullName evidence="2">Uncharacterized protein</fullName>
    </submittedName>
</protein>
<keyword evidence="1" id="KW-0472">Membrane</keyword>
<comment type="caution">
    <text evidence="2">The sequence shown here is derived from an EMBL/GenBank/DDBJ whole genome shotgun (WGS) entry which is preliminary data.</text>
</comment>
<reference evidence="2" key="1">
    <citation type="journal article" date="2022" name="IScience">
        <title>Evolution of zygomycete secretomes and the origins of terrestrial fungal ecologies.</title>
        <authorList>
            <person name="Chang Y."/>
            <person name="Wang Y."/>
            <person name="Mondo S."/>
            <person name="Ahrendt S."/>
            <person name="Andreopoulos W."/>
            <person name="Barry K."/>
            <person name="Beard J."/>
            <person name="Benny G.L."/>
            <person name="Blankenship S."/>
            <person name="Bonito G."/>
            <person name="Cuomo C."/>
            <person name="Desiro A."/>
            <person name="Gervers K.A."/>
            <person name="Hundley H."/>
            <person name="Kuo A."/>
            <person name="LaButti K."/>
            <person name="Lang B.F."/>
            <person name="Lipzen A."/>
            <person name="O'Donnell K."/>
            <person name="Pangilinan J."/>
            <person name="Reynolds N."/>
            <person name="Sandor L."/>
            <person name="Smith M.E."/>
            <person name="Tsang A."/>
            <person name="Grigoriev I.V."/>
            <person name="Stajich J.E."/>
            <person name="Spatafora J.W."/>
        </authorList>
    </citation>
    <scope>NUCLEOTIDE SEQUENCE</scope>
    <source>
        <strain evidence="2">RSA 2281</strain>
    </source>
</reference>
<evidence type="ECO:0000313" key="2">
    <source>
        <dbReference type="EMBL" id="KAI9246106.1"/>
    </source>
</evidence>
<organism evidence="2 3">
    <name type="scientific">Phascolomyces articulosus</name>
    <dbReference type="NCBI Taxonomy" id="60185"/>
    <lineage>
        <taxon>Eukaryota</taxon>
        <taxon>Fungi</taxon>
        <taxon>Fungi incertae sedis</taxon>
        <taxon>Mucoromycota</taxon>
        <taxon>Mucoromycotina</taxon>
        <taxon>Mucoromycetes</taxon>
        <taxon>Mucorales</taxon>
        <taxon>Lichtheimiaceae</taxon>
        <taxon>Phascolomyces</taxon>
    </lineage>
</organism>